<reference evidence="1" key="3">
    <citation type="submission" date="2025-09" db="UniProtKB">
        <authorList>
            <consortium name="Ensembl"/>
        </authorList>
    </citation>
    <scope>IDENTIFICATION</scope>
</reference>
<reference evidence="1" key="2">
    <citation type="submission" date="2025-08" db="UniProtKB">
        <authorList>
            <consortium name="Ensembl"/>
        </authorList>
    </citation>
    <scope>IDENTIFICATION</scope>
</reference>
<proteinExistence type="predicted"/>
<protein>
    <submittedName>
        <fullName evidence="1">Uncharacterized protein</fullName>
    </submittedName>
</protein>
<evidence type="ECO:0000313" key="1">
    <source>
        <dbReference type="Ensembl" id="ENSPNAP00000071196.1"/>
    </source>
</evidence>
<accession>A0AAR2L9X3</accession>
<sequence>MLIDRIDFKKHLHREVPGLQEVSEKENYDVILLFCPVVSHARTDIKGALEKLHNIPVVLHHTFNPDLTVQDSSNAVTREKTLTVDCLFHEDKGLLQCRRNNTAIAQVKTWIESEVFLYLYIHLRPSNFLICCCTDCVGLRLIFHQWSQDTAHKTLLAGYFWLMDYSQSSTTMSCNTCSVVVLQGS</sequence>
<dbReference type="Proteomes" id="UP001501920">
    <property type="component" value="Chromosome 23"/>
</dbReference>
<name>A0AAR2L9X3_PYGNA</name>
<dbReference type="PANTHER" id="PTHR34488:SF1">
    <property type="entry name" value="SI:CH211-245H14.1-RELATED"/>
    <property type="match status" value="1"/>
</dbReference>
<organism evidence="1 2">
    <name type="scientific">Pygocentrus nattereri</name>
    <name type="common">Red-bellied piranha</name>
    <dbReference type="NCBI Taxonomy" id="42514"/>
    <lineage>
        <taxon>Eukaryota</taxon>
        <taxon>Metazoa</taxon>
        <taxon>Chordata</taxon>
        <taxon>Craniata</taxon>
        <taxon>Vertebrata</taxon>
        <taxon>Euteleostomi</taxon>
        <taxon>Actinopterygii</taxon>
        <taxon>Neopterygii</taxon>
        <taxon>Teleostei</taxon>
        <taxon>Ostariophysi</taxon>
        <taxon>Characiformes</taxon>
        <taxon>Characoidei</taxon>
        <taxon>Pygocentrus</taxon>
    </lineage>
</organism>
<dbReference type="PANTHER" id="PTHR34488">
    <property type="entry name" value="SI:CH211-245H14.1-RELATED"/>
    <property type="match status" value="1"/>
</dbReference>
<reference evidence="1 2" key="1">
    <citation type="submission" date="2020-10" db="EMBL/GenBank/DDBJ databases">
        <title>Pygocentrus nattereri (red-bellied piranha) genome, fPygNat1, primary haplotype.</title>
        <authorList>
            <person name="Myers G."/>
            <person name="Meyer A."/>
            <person name="Karagic N."/>
            <person name="Pippel M."/>
            <person name="Winkler S."/>
            <person name="Tracey A."/>
            <person name="Wood J."/>
            <person name="Formenti G."/>
            <person name="Howe K."/>
            <person name="Fedrigo O."/>
            <person name="Jarvis E.D."/>
        </authorList>
    </citation>
    <scope>NUCLEOTIDE SEQUENCE [LARGE SCALE GENOMIC DNA]</scope>
</reference>
<dbReference type="Ensembl" id="ENSPNAT00000044613.1">
    <property type="protein sequence ID" value="ENSPNAP00000071196.1"/>
    <property type="gene ID" value="ENSPNAG00000033847.1"/>
</dbReference>
<dbReference type="GeneTree" id="ENSGT00940000164220"/>
<dbReference type="AlphaFoldDB" id="A0AAR2L9X3"/>
<keyword evidence="2" id="KW-1185">Reference proteome</keyword>
<evidence type="ECO:0000313" key="2">
    <source>
        <dbReference type="Proteomes" id="UP001501920"/>
    </source>
</evidence>